<proteinExistence type="predicted"/>
<gene>
    <name evidence="1" type="ORF">P3G67_29790</name>
</gene>
<dbReference type="RefSeq" id="WP_276096262.1">
    <property type="nucleotide sequence ID" value="NZ_JARJBC010000025.1"/>
</dbReference>
<comment type="caution">
    <text evidence="1">The sequence shown here is derived from an EMBL/GenBank/DDBJ whole genome shotgun (WGS) entry which is preliminary data.</text>
</comment>
<keyword evidence="2" id="KW-1185">Reference proteome</keyword>
<dbReference type="EMBL" id="JARJBC010000025">
    <property type="protein sequence ID" value="MDF3293329.1"/>
    <property type="molecule type" value="Genomic_DNA"/>
</dbReference>
<name>A0ABT5ZU25_9ACTN</name>
<organism evidence="1 2">
    <name type="scientific">Streptomyces silvisoli</name>
    <dbReference type="NCBI Taxonomy" id="3034235"/>
    <lineage>
        <taxon>Bacteria</taxon>
        <taxon>Bacillati</taxon>
        <taxon>Actinomycetota</taxon>
        <taxon>Actinomycetes</taxon>
        <taxon>Kitasatosporales</taxon>
        <taxon>Streptomycetaceae</taxon>
        <taxon>Streptomyces</taxon>
    </lineage>
</organism>
<accession>A0ABT5ZU25</accession>
<protein>
    <submittedName>
        <fullName evidence="1">Uncharacterized protein</fullName>
    </submittedName>
</protein>
<sequence>MYSTPHDALRIGKRAAEDLADALRLVGFVLPSLNGEFPLTGVPQVRLGSLSAKEAHRLAAWIRDHG</sequence>
<evidence type="ECO:0000313" key="2">
    <source>
        <dbReference type="Proteomes" id="UP001216579"/>
    </source>
</evidence>
<dbReference type="Proteomes" id="UP001216579">
    <property type="component" value="Unassembled WGS sequence"/>
</dbReference>
<evidence type="ECO:0000313" key="1">
    <source>
        <dbReference type="EMBL" id="MDF3293329.1"/>
    </source>
</evidence>
<reference evidence="1 2" key="1">
    <citation type="submission" date="2023-03" db="EMBL/GenBank/DDBJ databases">
        <title>Draft genome sequence of Streptomyces sp. RB6PN23 isolated from peat swamp forest in Thailand.</title>
        <authorList>
            <person name="Klaysubun C."/>
            <person name="Duangmal K."/>
        </authorList>
    </citation>
    <scope>NUCLEOTIDE SEQUENCE [LARGE SCALE GENOMIC DNA]</scope>
    <source>
        <strain evidence="1 2">RB6PN23</strain>
    </source>
</reference>